<dbReference type="PANTHER" id="PTHR10039">
    <property type="entry name" value="AMELOGENIN"/>
    <property type="match status" value="1"/>
</dbReference>
<gene>
    <name evidence="4" type="ORF">FA13DRAFT_1740295</name>
</gene>
<name>A0A4Y7SNG2_COPMI</name>
<dbReference type="OrthoDB" id="674604at2759"/>
<evidence type="ECO:0000256" key="2">
    <source>
        <dbReference type="SAM" id="MobiDB-lite"/>
    </source>
</evidence>
<dbReference type="Gene3D" id="3.40.50.300">
    <property type="entry name" value="P-loop containing nucleotide triphosphate hydrolases"/>
    <property type="match status" value="1"/>
</dbReference>
<protein>
    <recommendedName>
        <fullName evidence="3">Nephrocystin 3-like N-terminal domain-containing protein</fullName>
    </recommendedName>
</protein>
<dbReference type="InterPro" id="IPR027417">
    <property type="entry name" value="P-loop_NTPase"/>
</dbReference>
<dbReference type="EMBL" id="QPFP01000081">
    <property type="protein sequence ID" value="TEB23154.1"/>
    <property type="molecule type" value="Genomic_DNA"/>
</dbReference>
<evidence type="ECO:0000313" key="4">
    <source>
        <dbReference type="EMBL" id="TEB23154.1"/>
    </source>
</evidence>
<evidence type="ECO:0000259" key="3">
    <source>
        <dbReference type="Pfam" id="PF24883"/>
    </source>
</evidence>
<dbReference type="PANTHER" id="PTHR10039:SF14">
    <property type="entry name" value="NACHT DOMAIN-CONTAINING PROTEIN"/>
    <property type="match status" value="1"/>
</dbReference>
<evidence type="ECO:0000313" key="5">
    <source>
        <dbReference type="Proteomes" id="UP000298030"/>
    </source>
</evidence>
<dbReference type="SUPFAM" id="SSF52540">
    <property type="entry name" value="P-loop containing nucleoside triphosphate hydrolases"/>
    <property type="match status" value="1"/>
</dbReference>
<keyword evidence="1" id="KW-0677">Repeat</keyword>
<dbReference type="AlphaFoldDB" id="A0A4Y7SNG2"/>
<evidence type="ECO:0000256" key="1">
    <source>
        <dbReference type="ARBA" id="ARBA00022737"/>
    </source>
</evidence>
<accession>A0A4Y7SNG2</accession>
<reference evidence="4 5" key="1">
    <citation type="journal article" date="2019" name="Nat. Ecol. Evol.">
        <title>Megaphylogeny resolves global patterns of mushroom evolution.</title>
        <authorList>
            <person name="Varga T."/>
            <person name="Krizsan K."/>
            <person name="Foldi C."/>
            <person name="Dima B."/>
            <person name="Sanchez-Garcia M."/>
            <person name="Sanchez-Ramirez S."/>
            <person name="Szollosi G.J."/>
            <person name="Szarkandi J.G."/>
            <person name="Papp V."/>
            <person name="Albert L."/>
            <person name="Andreopoulos W."/>
            <person name="Angelini C."/>
            <person name="Antonin V."/>
            <person name="Barry K.W."/>
            <person name="Bougher N.L."/>
            <person name="Buchanan P."/>
            <person name="Buyck B."/>
            <person name="Bense V."/>
            <person name="Catcheside P."/>
            <person name="Chovatia M."/>
            <person name="Cooper J."/>
            <person name="Damon W."/>
            <person name="Desjardin D."/>
            <person name="Finy P."/>
            <person name="Geml J."/>
            <person name="Haridas S."/>
            <person name="Hughes K."/>
            <person name="Justo A."/>
            <person name="Karasinski D."/>
            <person name="Kautmanova I."/>
            <person name="Kiss B."/>
            <person name="Kocsube S."/>
            <person name="Kotiranta H."/>
            <person name="LaButti K.M."/>
            <person name="Lechner B.E."/>
            <person name="Liimatainen K."/>
            <person name="Lipzen A."/>
            <person name="Lukacs Z."/>
            <person name="Mihaltcheva S."/>
            <person name="Morgado L.N."/>
            <person name="Niskanen T."/>
            <person name="Noordeloos M.E."/>
            <person name="Ohm R.A."/>
            <person name="Ortiz-Santana B."/>
            <person name="Ovrebo C."/>
            <person name="Racz N."/>
            <person name="Riley R."/>
            <person name="Savchenko A."/>
            <person name="Shiryaev A."/>
            <person name="Soop K."/>
            <person name="Spirin V."/>
            <person name="Szebenyi C."/>
            <person name="Tomsovsky M."/>
            <person name="Tulloss R.E."/>
            <person name="Uehling J."/>
            <person name="Grigoriev I.V."/>
            <person name="Vagvolgyi C."/>
            <person name="Papp T."/>
            <person name="Martin F.M."/>
            <person name="Miettinen O."/>
            <person name="Hibbett D.S."/>
            <person name="Nagy L.G."/>
        </authorList>
    </citation>
    <scope>NUCLEOTIDE SEQUENCE [LARGE SCALE GENOMIC DNA]</scope>
    <source>
        <strain evidence="4 5">FP101781</strain>
    </source>
</reference>
<organism evidence="4 5">
    <name type="scientific">Coprinellus micaceus</name>
    <name type="common">Glistening ink-cap mushroom</name>
    <name type="synonym">Coprinus micaceus</name>
    <dbReference type="NCBI Taxonomy" id="71717"/>
    <lineage>
        <taxon>Eukaryota</taxon>
        <taxon>Fungi</taxon>
        <taxon>Dikarya</taxon>
        <taxon>Basidiomycota</taxon>
        <taxon>Agaricomycotina</taxon>
        <taxon>Agaricomycetes</taxon>
        <taxon>Agaricomycetidae</taxon>
        <taxon>Agaricales</taxon>
        <taxon>Agaricineae</taxon>
        <taxon>Psathyrellaceae</taxon>
        <taxon>Coprinellus</taxon>
    </lineage>
</organism>
<sequence length="770" mass="85043">MVDRTENKNPIEPQGPGRHEPSLSLIHPPIDSSSYRSPSQRPSFGAAATSGVHSQSSDTSAADIVQNTSSQQPVRESSATTVQSPPTPLPHEDTLGPYPSPTPVSPSTSYFSSARDFTVSNMNIHNSFAPSQTLFQYLSPHIAHGAAHDSDERWNAPACHEETRVAIREDIVSWIKHGEGDEDPKRMMWLSGPAGSGKTAIAGSVAETCEEEGLLAATFFFSSFSGSAERSSKRGLIATLAYHMSQNDSLHQFKSHLHAAVDRQPNIFRKNLKEQAKCLILEPFRKVYGDQESRVGWPKVVIIDGLDEVVAAQHHASMDHQLPATSEDDQVEILQVLLILSKDLFFPFRIFVASRPERNIADFFSDDAPGTAVNLFLDSRYQPDADIRRFLESKFAGIRRRAGILSPLWPGENAFNRLVEMSSGQFIVPVTIVRWVESGLPRQQLDEILNLVDVGNKNPFATLDALYRHILNRALNPDNDPRLVVKWIMSINSAVFSNTPPVMFWRGFLEDQEGELNYRLAPVASLIFVPPPNDSSSVIAIYHKSLTDFLSSPTRCGDLYVDEAGHSCYVADRIVSVLKYKGPTVPLASPTDLVTFLEPFIWLELLLLGSSGFSHDSLRFLAFLSEGSKAELASCDVAWWTASSLSGICTDLPHNASTGGISSDEEPKGWHYERLIQGIFWSIHRAMECDSNAPSSIRRSAGPSPGSQCHPACMKWRAGILAKAKELGWCVHELEEVGPQDLQNLAWGNLVRRFQEPGRHSCSICVPLVD</sequence>
<feature type="domain" description="Nephrocystin 3-like N-terminal" evidence="3">
    <location>
        <begin position="181"/>
        <end position="318"/>
    </location>
</feature>
<feature type="compositionally biased region" description="Polar residues" evidence="2">
    <location>
        <begin position="51"/>
        <end position="84"/>
    </location>
</feature>
<dbReference type="Proteomes" id="UP000298030">
    <property type="component" value="Unassembled WGS sequence"/>
</dbReference>
<comment type="caution">
    <text evidence="4">The sequence shown here is derived from an EMBL/GenBank/DDBJ whole genome shotgun (WGS) entry which is preliminary data.</text>
</comment>
<dbReference type="InterPro" id="IPR056884">
    <property type="entry name" value="NPHP3-like_N"/>
</dbReference>
<keyword evidence="5" id="KW-1185">Reference proteome</keyword>
<feature type="region of interest" description="Disordered" evidence="2">
    <location>
        <begin position="1"/>
        <end position="109"/>
    </location>
</feature>
<dbReference type="Pfam" id="PF24883">
    <property type="entry name" value="NPHP3_N"/>
    <property type="match status" value="1"/>
</dbReference>
<proteinExistence type="predicted"/>
<feature type="compositionally biased region" description="Low complexity" evidence="2">
    <location>
        <begin position="28"/>
        <end position="43"/>
    </location>
</feature>
<dbReference type="STRING" id="71717.A0A4Y7SNG2"/>